<reference evidence="1 2" key="1">
    <citation type="submission" date="2011-08" db="EMBL/GenBank/DDBJ databases">
        <title>The Genome Sequence of Oribacterium sp. ACB7.</title>
        <authorList>
            <consortium name="The Broad Institute Genome Sequencing Platform"/>
            <person name="Earl A."/>
            <person name="Ward D."/>
            <person name="Feldgarden M."/>
            <person name="Gevers D."/>
            <person name="Sizova M."/>
            <person name="Hazen A."/>
            <person name="Epstein S."/>
            <person name="Young S.K."/>
            <person name="Zeng Q."/>
            <person name="Gargeya S."/>
            <person name="Fitzgerald M."/>
            <person name="Haas B."/>
            <person name="Abouelleil A."/>
            <person name="Alvarado L."/>
            <person name="Arachchi H.M."/>
            <person name="Berlin A."/>
            <person name="Brown A."/>
            <person name="Chapman S.B."/>
            <person name="Chen Z."/>
            <person name="Dunbar C."/>
            <person name="Freedman E."/>
            <person name="Gearin G."/>
            <person name="Gellesch M."/>
            <person name="Goldberg J."/>
            <person name="Griggs A."/>
            <person name="Gujja S."/>
            <person name="Heiman D."/>
            <person name="Howarth C."/>
            <person name="Larson L."/>
            <person name="Lui A."/>
            <person name="MacDonald P.J.P."/>
            <person name="Montmayeur A."/>
            <person name="Murphy C."/>
            <person name="Neiman D."/>
            <person name="Pearson M."/>
            <person name="Priest M."/>
            <person name="Roberts A."/>
            <person name="Saif S."/>
            <person name="Shea T."/>
            <person name="Shenoy N."/>
            <person name="Sisk P."/>
            <person name="Stolte C."/>
            <person name="Sykes S."/>
            <person name="Wortman J."/>
            <person name="Nusbaum C."/>
            <person name="Birren B."/>
        </authorList>
    </citation>
    <scope>NUCLEOTIDE SEQUENCE [LARGE SCALE GENOMIC DNA]</scope>
    <source>
        <strain evidence="1 2">ACB7</strain>
    </source>
</reference>
<gene>
    <name evidence="1" type="ORF">HMPREF9624_01075</name>
</gene>
<dbReference type="EMBL" id="AFZD01000018">
    <property type="protein sequence ID" value="EHL10928.1"/>
    <property type="molecule type" value="Genomic_DNA"/>
</dbReference>
<proteinExistence type="predicted"/>
<sequence>MKIDDKLKKIVDYVCENFEDLDLEDPVEEGYVL</sequence>
<dbReference type="Proteomes" id="UP000003527">
    <property type="component" value="Unassembled WGS sequence"/>
</dbReference>
<evidence type="ECO:0000313" key="2">
    <source>
        <dbReference type="Proteomes" id="UP000003527"/>
    </source>
</evidence>
<organism evidence="1 2">
    <name type="scientific">Oribacterium asaccharolyticum ACB7</name>
    <dbReference type="NCBI Taxonomy" id="796944"/>
    <lineage>
        <taxon>Bacteria</taxon>
        <taxon>Bacillati</taxon>
        <taxon>Bacillota</taxon>
        <taxon>Clostridia</taxon>
        <taxon>Lachnospirales</taxon>
        <taxon>Lachnospiraceae</taxon>
        <taxon>Oribacterium</taxon>
    </lineage>
</organism>
<comment type="caution">
    <text evidence="1">The sequence shown here is derived from an EMBL/GenBank/DDBJ whole genome shotgun (WGS) entry which is preliminary data.</text>
</comment>
<accession>G9WVZ1</accession>
<name>G9WVZ1_9FIRM</name>
<evidence type="ECO:0000313" key="1">
    <source>
        <dbReference type="EMBL" id="EHL10928.1"/>
    </source>
</evidence>
<dbReference type="AlphaFoldDB" id="G9WVZ1"/>
<keyword evidence="2" id="KW-1185">Reference proteome</keyword>
<protein>
    <submittedName>
        <fullName evidence="1">Uncharacterized protein</fullName>
    </submittedName>
</protein>
<dbReference type="HOGENOM" id="CLU_220951_0_0_9"/>